<accession>A0ABT1HLY2</accession>
<evidence type="ECO:0000313" key="3">
    <source>
        <dbReference type="Proteomes" id="UP001205311"/>
    </source>
</evidence>
<gene>
    <name evidence="2" type="ORF">LX15_000202</name>
</gene>
<dbReference type="PROSITE" id="PS50075">
    <property type="entry name" value="CARRIER"/>
    <property type="match status" value="1"/>
</dbReference>
<reference evidence="2 3" key="1">
    <citation type="submission" date="2022-06" db="EMBL/GenBank/DDBJ databases">
        <title>Genomic Encyclopedia of Archaeal and Bacterial Type Strains, Phase II (KMG-II): from individual species to whole genera.</title>
        <authorList>
            <person name="Goeker M."/>
        </authorList>
    </citation>
    <scope>NUCLEOTIDE SEQUENCE [LARGE SCALE GENOMIC DNA]</scope>
    <source>
        <strain evidence="2 3">DSM 40477</strain>
    </source>
</reference>
<feature type="domain" description="Carrier" evidence="1">
    <location>
        <begin position="1"/>
        <end position="82"/>
    </location>
</feature>
<evidence type="ECO:0000259" key="1">
    <source>
        <dbReference type="PROSITE" id="PS50075"/>
    </source>
</evidence>
<dbReference type="InterPro" id="IPR036736">
    <property type="entry name" value="ACP-like_sf"/>
</dbReference>
<comment type="caution">
    <text evidence="2">The sequence shown here is derived from an EMBL/GenBank/DDBJ whole genome shotgun (WGS) entry which is preliminary data.</text>
</comment>
<dbReference type="RefSeq" id="WP_253667514.1">
    <property type="nucleotide sequence ID" value="NZ_JAMTCP010000001.1"/>
</dbReference>
<keyword evidence="3" id="KW-1185">Reference proteome</keyword>
<evidence type="ECO:0000313" key="2">
    <source>
        <dbReference type="EMBL" id="MCP2256519.1"/>
    </source>
</evidence>
<organism evidence="2 3">
    <name type="scientific">Streptoalloteichus tenebrarius (strain ATCC 17920 / DSM 40477 / JCM 4838 / CBS 697.72 / NBRC 16177 / NCIMB 11028 / NRRL B-12390 / A12253. 1 / ISP 5477)</name>
    <name type="common">Streptomyces tenebrarius</name>
    <dbReference type="NCBI Taxonomy" id="1933"/>
    <lineage>
        <taxon>Bacteria</taxon>
        <taxon>Bacillati</taxon>
        <taxon>Actinomycetota</taxon>
        <taxon>Actinomycetes</taxon>
        <taxon>Pseudonocardiales</taxon>
        <taxon>Pseudonocardiaceae</taxon>
        <taxon>Streptoalloteichus</taxon>
    </lineage>
</organism>
<dbReference type="Pfam" id="PF00550">
    <property type="entry name" value="PP-binding"/>
    <property type="match status" value="1"/>
</dbReference>
<sequence length="89" mass="10030">MTTTGERDRIREIVLELAELEDGELTETDLFVEDLGLESLTLVEIQAAIEREFDVVFEEGQYRRMVSLAALREVFAEVRAAAAPQTGTR</sequence>
<proteinExistence type="predicted"/>
<dbReference type="SUPFAM" id="SSF47336">
    <property type="entry name" value="ACP-like"/>
    <property type="match status" value="1"/>
</dbReference>
<protein>
    <submittedName>
        <fullName evidence="2">Acyl carrier protein</fullName>
    </submittedName>
</protein>
<dbReference type="Proteomes" id="UP001205311">
    <property type="component" value="Unassembled WGS sequence"/>
</dbReference>
<dbReference type="InterPro" id="IPR009081">
    <property type="entry name" value="PP-bd_ACP"/>
</dbReference>
<name>A0ABT1HLY2_STRSD</name>
<dbReference type="EMBL" id="JAMTCP010000001">
    <property type="protein sequence ID" value="MCP2256519.1"/>
    <property type="molecule type" value="Genomic_DNA"/>
</dbReference>
<dbReference type="Gene3D" id="1.10.1200.10">
    <property type="entry name" value="ACP-like"/>
    <property type="match status" value="1"/>
</dbReference>